<organism evidence="5 6">
    <name type="scientific">Winkia neuii</name>
    <dbReference type="NCBI Taxonomy" id="33007"/>
    <lineage>
        <taxon>Bacteria</taxon>
        <taxon>Bacillati</taxon>
        <taxon>Actinomycetota</taxon>
        <taxon>Actinomycetes</taxon>
        <taxon>Actinomycetales</taxon>
        <taxon>Actinomycetaceae</taxon>
        <taxon>Winkia</taxon>
    </lineage>
</organism>
<dbReference type="Gene3D" id="2.40.50.140">
    <property type="entry name" value="Nucleic acid-binding proteins"/>
    <property type="match status" value="1"/>
</dbReference>
<evidence type="ECO:0000313" key="5">
    <source>
        <dbReference type="EMBL" id="PKY72386.1"/>
    </source>
</evidence>
<dbReference type="GO" id="GO:0006260">
    <property type="term" value="P:DNA replication"/>
    <property type="evidence" value="ECO:0007669"/>
    <property type="project" value="InterPro"/>
</dbReference>
<evidence type="ECO:0000313" key="6">
    <source>
        <dbReference type="Proteomes" id="UP000235122"/>
    </source>
</evidence>
<feature type="region of interest" description="Disordered" evidence="4">
    <location>
        <begin position="110"/>
        <end position="169"/>
    </location>
</feature>
<dbReference type="CDD" id="cd04496">
    <property type="entry name" value="SSB_OBF"/>
    <property type="match status" value="1"/>
</dbReference>
<gene>
    <name evidence="5" type="ORF">CYJ19_05960</name>
</gene>
<dbReference type="PIRSF" id="PIRSF002070">
    <property type="entry name" value="SSB"/>
    <property type="match status" value="1"/>
</dbReference>
<dbReference type="Pfam" id="PF00436">
    <property type="entry name" value="SSB"/>
    <property type="match status" value="1"/>
</dbReference>
<dbReference type="RefSeq" id="WP_070454282.1">
    <property type="nucleotide sequence ID" value="NZ_JASOXK010000005.1"/>
</dbReference>
<dbReference type="Proteomes" id="UP000235122">
    <property type="component" value="Unassembled WGS sequence"/>
</dbReference>
<sequence length="169" mass="18247">MINATVTGNLGQNLEQRFTGSGKAVVNLSICATPQRKDPQTGQYADFGLPIWVEAPIWGYEAEALLDAGVGKGWKVTVTGVLAHETYQARDGQTKQKTTLFNTRLLGVMPPKQQQQGGTPGQPPQQPAPAQGYSQQPQQQAQPPAQQPPQQLQQPALQAAWPQVAQPPF</sequence>
<keyword evidence="6" id="KW-1185">Reference proteome</keyword>
<dbReference type="AlphaFoldDB" id="A0A2I1IMM8"/>
<name>A0A2I1IMM8_9ACTO</name>
<dbReference type="InterPro" id="IPR000424">
    <property type="entry name" value="Primosome_PriB/ssb"/>
</dbReference>
<protein>
    <recommendedName>
        <fullName evidence="2 3">Single-stranded DNA-binding protein</fullName>
    </recommendedName>
</protein>
<evidence type="ECO:0000256" key="1">
    <source>
        <dbReference type="ARBA" id="ARBA00023125"/>
    </source>
</evidence>
<dbReference type="SUPFAM" id="SSF50249">
    <property type="entry name" value="Nucleic acid-binding proteins"/>
    <property type="match status" value="1"/>
</dbReference>
<accession>A0A2I1IMM8</accession>
<dbReference type="NCBIfam" id="TIGR00621">
    <property type="entry name" value="ssb"/>
    <property type="match status" value="1"/>
</dbReference>
<dbReference type="PROSITE" id="PS50935">
    <property type="entry name" value="SSB"/>
    <property type="match status" value="1"/>
</dbReference>
<dbReference type="InterPro" id="IPR011344">
    <property type="entry name" value="ssDNA-bd"/>
</dbReference>
<keyword evidence="1 2" id="KW-0238">DNA-binding</keyword>
<evidence type="ECO:0000256" key="2">
    <source>
        <dbReference type="PIRNR" id="PIRNR002070"/>
    </source>
</evidence>
<evidence type="ECO:0000256" key="3">
    <source>
        <dbReference type="RuleBase" id="RU000524"/>
    </source>
</evidence>
<proteinExistence type="predicted"/>
<dbReference type="GO" id="GO:0003697">
    <property type="term" value="F:single-stranded DNA binding"/>
    <property type="evidence" value="ECO:0007669"/>
    <property type="project" value="InterPro"/>
</dbReference>
<dbReference type="InterPro" id="IPR012340">
    <property type="entry name" value="NA-bd_OB-fold"/>
</dbReference>
<reference evidence="5 6" key="1">
    <citation type="submission" date="2017-12" db="EMBL/GenBank/DDBJ databases">
        <title>Phylogenetic diversity of female urinary microbiome.</title>
        <authorList>
            <person name="Thomas-White K."/>
            <person name="Wolfe A.J."/>
        </authorList>
    </citation>
    <scope>NUCLEOTIDE SEQUENCE [LARGE SCALE GENOMIC DNA]</scope>
    <source>
        <strain evidence="5 6">UMB0402</strain>
    </source>
</reference>
<comment type="caution">
    <text evidence="5">The sequence shown here is derived from an EMBL/GenBank/DDBJ whole genome shotgun (WGS) entry which is preliminary data.</text>
</comment>
<evidence type="ECO:0000256" key="4">
    <source>
        <dbReference type="SAM" id="MobiDB-lite"/>
    </source>
</evidence>
<dbReference type="EMBL" id="PKKO01000003">
    <property type="protein sequence ID" value="PKY72386.1"/>
    <property type="molecule type" value="Genomic_DNA"/>
</dbReference>
<feature type="compositionally biased region" description="Low complexity" evidence="4">
    <location>
        <begin position="128"/>
        <end position="169"/>
    </location>
</feature>